<protein>
    <submittedName>
        <fullName evidence="1">Uncharacterized protein</fullName>
    </submittedName>
</protein>
<name>A0ABN9TS35_9DINO</name>
<reference evidence="1" key="1">
    <citation type="submission" date="2023-10" db="EMBL/GenBank/DDBJ databases">
        <authorList>
            <person name="Chen Y."/>
            <person name="Shah S."/>
            <person name="Dougan E. K."/>
            <person name="Thang M."/>
            <person name="Chan C."/>
        </authorList>
    </citation>
    <scope>NUCLEOTIDE SEQUENCE [LARGE SCALE GENOMIC DNA]</scope>
</reference>
<evidence type="ECO:0000313" key="1">
    <source>
        <dbReference type="EMBL" id="CAK0848790.1"/>
    </source>
</evidence>
<feature type="non-terminal residue" evidence="1">
    <location>
        <position position="1"/>
    </location>
</feature>
<comment type="caution">
    <text evidence="1">The sequence shown here is derived from an EMBL/GenBank/DDBJ whole genome shotgun (WGS) entry which is preliminary data.</text>
</comment>
<proteinExistence type="predicted"/>
<accession>A0ABN9TS35</accession>
<dbReference type="EMBL" id="CAUYUJ010015010">
    <property type="protein sequence ID" value="CAK0848790.1"/>
    <property type="molecule type" value="Genomic_DNA"/>
</dbReference>
<keyword evidence="2" id="KW-1185">Reference proteome</keyword>
<gene>
    <name evidence="1" type="ORF">PCOR1329_LOCUS41653</name>
</gene>
<sequence length="143" mass="15898">ELRERWLELRAELRVARPAWLWSWLRTVVKGWVTSGRMHVIAPRSCLLGCDAQDDLAHYLICPVLRSAVAAPAEPSELGCGTVFLGLGHQLAHRVRPRMACVRAVVLATQLFHILKWRVDCSLPIHGAAVAAARVAAMHRLQA</sequence>
<organism evidence="1 2">
    <name type="scientific">Prorocentrum cordatum</name>
    <dbReference type="NCBI Taxonomy" id="2364126"/>
    <lineage>
        <taxon>Eukaryota</taxon>
        <taxon>Sar</taxon>
        <taxon>Alveolata</taxon>
        <taxon>Dinophyceae</taxon>
        <taxon>Prorocentrales</taxon>
        <taxon>Prorocentraceae</taxon>
        <taxon>Prorocentrum</taxon>
    </lineage>
</organism>
<evidence type="ECO:0000313" key="2">
    <source>
        <dbReference type="Proteomes" id="UP001189429"/>
    </source>
</evidence>
<dbReference type="Proteomes" id="UP001189429">
    <property type="component" value="Unassembled WGS sequence"/>
</dbReference>